<comment type="caution">
    <text evidence="1">The sequence shown here is derived from an EMBL/GenBank/DDBJ whole genome shotgun (WGS) entry which is preliminary data.</text>
</comment>
<name>A0ABQ1UY88_9BACT</name>
<protein>
    <submittedName>
        <fullName evidence="1">Uncharacterized protein</fullName>
    </submittedName>
</protein>
<evidence type="ECO:0000313" key="2">
    <source>
        <dbReference type="Proteomes" id="UP000632273"/>
    </source>
</evidence>
<reference evidence="2" key="1">
    <citation type="journal article" date="2019" name="Int. J. Syst. Evol. Microbiol.">
        <title>The Global Catalogue of Microorganisms (GCM) 10K type strain sequencing project: providing services to taxonomists for standard genome sequencing and annotation.</title>
        <authorList>
            <consortium name="The Broad Institute Genomics Platform"/>
            <consortium name="The Broad Institute Genome Sequencing Center for Infectious Disease"/>
            <person name="Wu L."/>
            <person name="Ma J."/>
        </authorList>
    </citation>
    <scope>NUCLEOTIDE SEQUENCE [LARGE SCALE GENOMIC DNA]</scope>
    <source>
        <strain evidence="2">CGMCC 1.15197</strain>
    </source>
</reference>
<keyword evidence="2" id="KW-1185">Reference proteome</keyword>
<dbReference type="RefSeq" id="WP_188816343.1">
    <property type="nucleotide sequence ID" value="NZ_BMHT01000014.1"/>
</dbReference>
<sequence>MAGIEIHGDLDSPFLTVTLRDILPCLQAPAAMQWRVWRLEAWSATEWTLDGLSGQTYEEGVDATPDGYPITREQMQLLAEAPAQLVNLVLLGSTNFATVPSFATKAALYTACEYVLEFFDSSYAIVYSVDEAFITCLRNRLAGVKTIPQVA</sequence>
<gene>
    <name evidence="1" type="ORF">GCM10011383_44900</name>
</gene>
<evidence type="ECO:0000313" key="1">
    <source>
        <dbReference type="EMBL" id="GGF28177.1"/>
    </source>
</evidence>
<accession>A0ABQ1UY88</accession>
<dbReference type="Proteomes" id="UP000632273">
    <property type="component" value="Unassembled WGS sequence"/>
</dbReference>
<organism evidence="1 2">
    <name type="scientific">Hymenobacter cavernae</name>
    <dbReference type="NCBI Taxonomy" id="2044852"/>
    <lineage>
        <taxon>Bacteria</taxon>
        <taxon>Pseudomonadati</taxon>
        <taxon>Bacteroidota</taxon>
        <taxon>Cytophagia</taxon>
        <taxon>Cytophagales</taxon>
        <taxon>Hymenobacteraceae</taxon>
        <taxon>Hymenobacter</taxon>
    </lineage>
</organism>
<dbReference type="EMBL" id="BMHT01000014">
    <property type="protein sequence ID" value="GGF28177.1"/>
    <property type="molecule type" value="Genomic_DNA"/>
</dbReference>
<proteinExistence type="predicted"/>